<feature type="domain" description="SKP1 component dimerisation" evidence="1">
    <location>
        <begin position="72"/>
        <end position="115"/>
    </location>
</feature>
<evidence type="ECO:0000313" key="2">
    <source>
        <dbReference type="EMBL" id="CAD2217755.1"/>
    </source>
</evidence>
<dbReference type="AlphaFoldDB" id="A0A7G2CEH8"/>
<keyword evidence="3" id="KW-1185">Reference proteome</keyword>
<dbReference type="SUPFAM" id="SSF81382">
    <property type="entry name" value="Skp1 dimerisation domain-like"/>
    <property type="match status" value="1"/>
</dbReference>
<dbReference type="InterPro" id="IPR016072">
    <property type="entry name" value="Skp1_comp_dimer"/>
</dbReference>
<gene>
    <name evidence="2" type="ORF">ADEAN_000523500</name>
</gene>
<dbReference type="InterPro" id="IPR011333">
    <property type="entry name" value="SKP1/BTB/POZ_sf"/>
</dbReference>
<dbReference type="OrthoDB" id="2342932at2759"/>
<evidence type="ECO:0000313" key="3">
    <source>
        <dbReference type="Proteomes" id="UP000515908"/>
    </source>
</evidence>
<sequence length="121" mass="14183">MHMKYRFRTSVFGAEGNYLRVFPIPVRDIPRPMVLPLMEYLDSKDRLFVSDWDEITTVWMVKAATFLNYELLWQLASAKLTSLLKEKGVDSIRTLFGVENADFSPMEEAELRKEQPDEYAK</sequence>
<dbReference type="Proteomes" id="UP000515908">
    <property type="component" value="Chromosome 09"/>
</dbReference>
<evidence type="ECO:0000259" key="1">
    <source>
        <dbReference type="Pfam" id="PF01466"/>
    </source>
</evidence>
<accession>A0A7G2CEH8</accession>
<protein>
    <submittedName>
        <fullName evidence="2">Skp1 family, dimerisation domain containing protein, putative</fullName>
    </submittedName>
</protein>
<reference evidence="2 3" key="1">
    <citation type="submission" date="2020-08" db="EMBL/GenBank/DDBJ databases">
        <authorList>
            <person name="Newling K."/>
            <person name="Davey J."/>
            <person name="Forrester S."/>
        </authorList>
    </citation>
    <scope>NUCLEOTIDE SEQUENCE [LARGE SCALE GENOMIC DNA]</scope>
    <source>
        <strain evidence="3">Crithidia deanei Carvalho (ATCC PRA-265)</strain>
    </source>
</reference>
<name>A0A7G2CEH8_9TRYP</name>
<dbReference type="EMBL" id="LR877153">
    <property type="protein sequence ID" value="CAD2217755.1"/>
    <property type="molecule type" value="Genomic_DNA"/>
</dbReference>
<organism evidence="2 3">
    <name type="scientific">Angomonas deanei</name>
    <dbReference type="NCBI Taxonomy" id="59799"/>
    <lineage>
        <taxon>Eukaryota</taxon>
        <taxon>Discoba</taxon>
        <taxon>Euglenozoa</taxon>
        <taxon>Kinetoplastea</taxon>
        <taxon>Metakinetoplastina</taxon>
        <taxon>Trypanosomatida</taxon>
        <taxon>Trypanosomatidae</taxon>
        <taxon>Strigomonadinae</taxon>
        <taxon>Angomonas</taxon>
    </lineage>
</organism>
<proteinExistence type="predicted"/>
<dbReference type="Gene3D" id="3.30.710.10">
    <property type="entry name" value="Potassium Channel Kv1.1, Chain A"/>
    <property type="match status" value="1"/>
</dbReference>
<dbReference type="InterPro" id="IPR036296">
    <property type="entry name" value="SKP1-like_dim_sf"/>
</dbReference>
<dbReference type="GO" id="GO:0006511">
    <property type="term" value="P:ubiquitin-dependent protein catabolic process"/>
    <property type="evidence" value="ECO:0007669"/>
    <property type="project" value="InterPro"/>
</dbReference>
<dbReference type="Pfam" id="PF01466">
    <property type="entry name" value="Skp1"/>
    <property type="match status" value="1"/>
</dbReference>
<dbReference type="VEuPathDB" id="TriTrypDB:ADEAN_000523500"/>